<dbReference type="InterPro" id="IPR020538">
    <property type="entry name" value="Hydgase_Ni_incorp_HypA/HybF_CS"/>
</dbReference>
<feature type="binding site" evidence="5">
    <location>
        <position position="76"/>
    </location>
    <ligand>
        <name>Zn(2+)</name>
        <dbReference type="ChEBI" id="CHEBI:29105"/>
    </ligand>
</feature>
<evidence type="ECO:0000256" key="3">
    <source>
        <dbReference type="ARBA" id="ARBA00022723"/>
    </source>
</evidence>
<organism evidence="6 7">
    <name type="scientific">Selenomonas ruminantium</name>
    <dbReference type="NCBI Taxonomy" id="971"/>
    <lineage>
        <taxon>Bacteria</taxon>
        <taxon>Bacillati</taxon>
        <taxon>Bacillota</taxon>
        <taxon>Negativicutes</taxon>
        <taxon>Selenomonadales</taxon>
        <taxon>Selenomonadaceae</taxon>
        <taxon>Selenomonas</taxon>
    </lineage>
</organism>
<feature type="binding site" evidence="5">
    <location>
        <position position="89"/>
    </location>
    <ligand>
        <name>Zn(2+)</name>
        <dbReference type="ChEBI" id="CHEBI:29105"/>
    </ligand>
</feature>
<keyword evidence="4 5" id="KW-0862">Zinc</keyword>
<dbReference type="GO" id="GO:0008270">
    <property type="term" value="F:zinc ion binding"/>
    <property type="evidence" value="ECO:0007669"/>
    <property type="project" value="UniProtKB-UniRule"/>
</dbReference>
<dbReference type="AlphaFoldDB" id="A0A1I3EXY6"/>
<dbReference type="Pfam" id="PF01155">
    <property type="entry name" value="HypA"/>
    <property type="match status" value="1"/>
</dbReference>
<keyword evidence="2 5" id="KW-0533">Nickel</keyword>
<dbReference type="PANTHER" id="PTHR34535">
    <property type="entry name" value="HYDROGENASE MATURATION FACTOR HYPA"/>
    <property type="match status" value="1"/>
</dbReference>
<dbReference type="Gene3D" id="3.30.2320.80">
    <property type="match status" value="1"/>
</dbReference>
<gene>
    <name evidence="5" type="primary">hypA</name>
    <name evidence="6" type="ORF">SAMN04487861_11216</name>
</gene>
<dbReference type="EMBL" id="FOQK01000012">
    <property type="protein sequence ID" value="SFI03786.1"/>
    <property type="molecule type" value="Genomic_DNA"/>
</dbReference>
<protein>
    <recommendedName>
        <fullName evidence="5">Hydrogenase maturation factor HypA</fullName>
    </recommendedName>
</protein>
<dbReference type="NCBIfam" id="TIGR00100">
    <property type="entry name" value="hypA"/>
    <property type="match status" value="1"/>
</dbReference>
<dbReference type="HAMAP" id="MF_00213">
    <property type="entry name" value="HypA_HybF"/>
    <property type="match status" value="1"/>
</dbReference>
<evidence type="ECO:0000256" key="1">
    <source>
        <dbReference type="ARBA" id="ARBA00010748"/>
    </source>
</evidence>
<comment type="similarity">
    <text evidence="1 5">Belongs to the HypA/HybF family.</text>
</comment>
<dbReference type="GO" id="GO:0016151">
    <property type="term" value="F:nickel cation binding"/>
    <property type="evidence" value="ECO:0007669"/>
    <property type="project" value="UniProtKB-UniRule"/>
</dbReference>
<accession>A0A1I3EXY6</accession>
<comment type="function">
    <text evidence="5">Involved in the maturation of [NiFe] hydrogenases. Required for nickel insertion into the metal center of the hydrogenase.</text>
</comment>
<feature type="binding site" evidence="5">
    <location>
        <position position="2"/>
    </location>
    <ligand>
        <name>Ni(2+)</name>
        <dbReference type="ChEBI" id="CHEBI:49786"/>
    </ligand>
</feature>
<dbReference type="PIRSF" id="PIRSF004761">
    <property type="entry name" value="Hydrgn_mat_HypA"/>
    <property type="match status" value="1"/>
</dbReference>
<feature type="binding site" evidence="5">
    <location>
        <position position="73"/>
    </location>
    <ligand>
        <name>Zn(2+)</name>
        <dbReference type="ChEBI" id="CHEBI:29105"/>
    </ligand>
</feature>
<dbReference type="InterPro" id="IPR000688">
    <property type="entry name" value="HypA/HybF"/>
</dbReference>
<evidence type="ECO:0000256" key="4">
    <source>
        <dbReference type="ARBA" id="ARBA00022833"/>
    </source>
</evidence>
<proteinExistence type="inferred from homology"/>
<dbReference type="RefSeq" id="WP_075443588.1">
    <property type="nucleotide sequence ID" value="NZ_FOQK01000012.1"/>
</dbReference>
<dbReference type="Proteomes" id="UP000183639">
    <property type="component" value="Unassembled WGS sequence"/>
</dbReference>
<evidence type="ECO:0000313" key="6">
    <source>
        <dbReference type="EMBL" id="SFI03786.1"/>
    </source>
</evidence>
<dbReference type="OrthoDB" id="9800361at2"/>
<keyword evidence="3 5" id="KW-0479">Metal-binding</keyword>
<dbReference type="PROSITE" id="PS01249">
    <property type="entry name" value="HYPA"/>
    <property type="match status" value="1"/>
</dbReference>
<name>A0A1I3EXY6_SELRU</name>
<evidence type="ECO:0000256" key="5">
    <source>
        <dbReference type="HAMAP-Rule" id="MF_00213"/>
    </source>
</evidence>
<dbReference type="PANTHER" id="PTHR34535:SF3">
    <property type="entry name" value="HYDROGENASE MATURATION FACTOR HYPA"/>
    <property type="match status" value="1"/>
</dbReference>
<dbReference type="GO" id="GO:0051604">
    <property type="term" value="P:protein maturation"/>
    <property type="evidence" value="ECO:0007669"/>
    <property type="project" value="InterPro"/>
</dbReference>
<feature type="binding site" evidence="5">
    <location>
        <position position="92"/>
    </location>
    <ligand>
        <name>Zn(2+)</name>
        <dbReference type="ChEBI" id="CHEBI:29105"/>
    </ligand>
</feature>
<reference evidence="6 7" key="1">
    <citation type="submission" date="2016-10" db="EMBL/GenBank/DDBJ databases">
        <authorList>
            <person name="de Groot N.N."/>
        </authorList>
    </citation>
    <scope>NUCLEOTIDE SEQUENCE [LARGE SCALE GENOMIC DNA]</scope>
    <source>
        <strain evidence="6 7">Z108</strain>
    </source>
</reference>
<evidence type="ECO:0000313" key="7">
    <source>
        <dbReference type="Proteomes" id="UP000183639"/>
    </source>
</evidence>
<sequence>MHEMALAEGILDIALDYAKQNNAQKINEVGLLIGEMSGVEQESLRFSFAMLVKGTIAEDAVLKIKLVPLMGQCSKCGKKFHVDHYDFWCPECKDGVLKTISGREMQVEYLEVD</sequence>
<evidence type="ECO:0000256" key="2">
    <source>
        <dbReference type="ARBA" id="ARBA00022596"/>
    </source>
</evidence>